<proteinExistence type="predicted"/>
<evidence type="ECO:0000313" key="2">
    <source>
        <dbReference type="Proteomes" id="UP001209540"/>
    </source>
</evidence>
<evidence type="ECO:0000313" key="1">
    <source>
        <dbReference type="EMBL" id="KAI9264895.1"/>
    </source>
</evidence>
<sequence>MTLNKEILVCERMILVNHFTQPEGRGLQTETRCFPISPNTRYKRLHKQVRKGFKLKEGFDLAYPIRCRHPQKQQGEDSEEDTIYSIHPNTDSNIRWISMSGDHDIIHILNKQQKKNQQDDEEEEFELKIIPSSNRMSMNPFRRGWRKGLGFVDKHGPNILEAISFLTAVYDAVHPAVLRITNGKHHHHRHPRL</sequence>
<reference evidence="1" key="1">
    <citation type="journal article" date="2022" name="IScience">
        <title>Evolution of zygomycete secretomes and the origins of terrestrial fungal ecologies.</title>
        <authorList>
            <person name="Chang Y."/>
            <person name="Wang Y."/>
            <person name="Mondo S."/>
            <person name="Ahrendt S."/>
            <person name="Andreopoulos W."/>
            <person name="Barry K."/>
            <person name="Beard J."/>
            <person name="Benny G.L."/>
            <person name="Blankenship S."/>
            <person name="Bonito G."/>
            <person name="Cuomo C."/>
            <person name="Desiro A."/>
            <person name="Gervers K.A."/>
            <person name="Hundley H."/>
            <person name="Kuo A."/>
            <person name="LaButti K."/>
            <person name="Lang B.F."/>
            <person name="Lipzen A."/>
            <person name="O'Donnell K."/>
            <person name="Pangilinan J."/>
            <person name="Reynolds N."/>
            <person name="Sandor L."/>
            <person name="Smith M.E."/>
            <person name="Tsang A."/>
            <person name="Grigoriev I.V."/>
            <person name="Stajich J.E."/>
            <person name="Spatafora J.W."/>
        </authorList>
    </citation>
    <scope>NUCLEOTIDE SEQUENCE</scope>
    <source>
        <strain evidence="1">RSA 2281</strain>
    </source>
</reference>
<reference evidence="1" key="2">
    <citation type="submission" date="2023-02" db="EMBL/GenBank/DDBJ databases">
        <authorList>
            <consortium name="DOE Joint Genome Institute"/>
            <person name="Mondo S.J."/>
            <person name="Chang Y."/>
            <person name="Wang Y."/>
            <person name="Ahrendt S."/>
            <person name="Andreopoulos W."/>
            <person name="Barry K."/>
            <person name="Beard J."/>
            <person name="Benny G.L."/>
            <person name="Blankenship S."/>
            <person name="Bonito G."/>
            <person name="Cuomo C."/>
            <person name="Desiro A."/>
            <person name="Gervers K.A."/>
            <person name="Hundley H."/>
            <person name="Kuo A."/>
            <person name="LaButti K."/>
            <person name="Lang B.F."/>
            <person name="Lipzen A."/>
            <person name="O'Donnell K."/>
            <person name="Pangilinan J."/>
            <person name="Reynolds N."/>
            <person name="Sandor L."/>
            <person name="Smith M.W."/>
            <person name="Tsang A."/>
            <person name="Grigoriev I.V."/>
            <person name="Stajich J.E."/>
            <person name="Spatafora J.W."/>
        </authorList>
    </citation>
    <scope>NUCLEOTIDE SEQUENCE</scope>
    <source>
        <strain evidence="1">RSA 2281</strain>
    </source>
</reference>
<keyword evidence="2" id="KW-1185">Reference proteome</keyword>
<dbReference type="Proteomes" id="UP001209540">
    <property type="component" value="Unassembled WGS sequence"/>
</dbReference>
<accession>A0AAD5PEQ8</accession>
<dbReference type="AlphaFoldDB" id="A0AAD5PEQ8"/>
<organism evidence="1 2">
    <name type="scientific">Phascolomyces articulosus</name>
    <dbReference type="NCBI Taxonomy" id="60185"/>
    <lineage>
        <taxon>Eukaryota</taxon>
        <taxon>Fungi</taxon>
        <taxon>Fungi incertae sedis</taxon>
        <taxon>Mucoromycota</taxon>
        <taxon>Mucoromycotina</taxon>
        <taxon>Mucoromycetes</taxon>
        <taxon>Mucorales</taxon>
        <taxon>Lichtheimiaceae</taxon>
        <taxon>Phascolomyces</taxon>
    </lineage>
</organism>
<dbReference type="EMBL" id="JAIXMP010000011">
    <property type="protein sequence ID" value="KAI9264895.1"/>
    <property type="molecule type" value="Genomic_DNA"/>
</dbReference>
<name>A0AAD5PEQ8_9FUNG</name>
<protein>
    <submittedName>
        <fullName evidence="1">Uncharacterized protein</fullName>
    </submittedName>
</protein>
<gene>
    <name evidence="1" type="ORF">BDA99DRAFT_559005</name>
</gene>
<comment type="caution">
    <text evidence="1">The sequence shown here is derived from an EMBL/GenBank/DDBJ whole genome shotgun (WGS) entry which is preliminary data.</text>
</comment>